<evidence type="ECO:0000256" key="2">
    <source>
        <dbReference type="SAM" id="MobiDB-lite"/>
    </source>
</evidence>
<protein>
    <submittedName>
        <fullName evidence="3">Mediator of RNA polymerase II transcription subunit 34</fullName>
    </submittedName>
</protein>
<dbReference type="ExpressionAtlas" id="A0A1D6KC76">
    <property type="expression patterns" value="baseline and differential"/>
</dbReference>
<dbReference type="AlphaFoldDB" id="A0A1D6KC76"/>
<sequence>MSSSDLLPTIEESCGRESLLHTGKEEFQHTAYSTNAYVTLGALWKPALQGNRVVKLEIAIASKDRDVRSKGAKRGRMSDLEAKLDELRRDLSSTGSDAIFPHAVLTAQQISLLSSQKPTTPAELEKVIGKVKTRKYGSKIIELMRSHDNSGSGRGKEAGDEHRAKKIKTKDEDVVCVESSEEE</sequence>
<proteinExistence type="predicted"/>
<dbReference type="GO" id="GO:0003676">
    <property type="term" value="F:nucleic acid binding"/>
    <property type="evidence" value="ECO:0007669"/>
    <property type="project" value="InterPro"/>
</dbReference>
<dbReference type="Pfam" id="PF00570">
    <property type="entry name" value="HRDC"/>
    <property type="match status" value="1"/>
</dbReference>
<gene>
    <name evidence="3" type="ORF">ZEAMMB73_Zm00001d030366</name>
</gene>
<keyword evidence="1" id="KW-0175">Coiled coil</keyword>
<feature type="compositionally biased region" description="Basic and acidic residues" evidence="2">
    <location>
        <begin position="144"/>
        <end position="173"/>
    </location>
</feature>
<dbReference type="Gene3D" id="1.10.10.10">
    <property type="entry name" value="Winged helix-like DNA-binding domain superfamily/Winged helix DNA-binding domain"/>
    <property type="match status" value="1"/>
</dbReference>
<evidence type="ECO:0000313" key="3">
    <source>
        <dbReference type="EMBL" id="ONM00888.1"/>
    </source>
</evidence>
<name>A0A1D6KC76_MAIZE</name>
<dbReference type="PROSITE" id="PS50967">
    <property type="entry name" value="HRDC"/>
    <property type="match status" value="1"/>
</dbReference>
<dbReference type="InterPro" id="IPR044876">
    <property type="entry name" value="HRDC_dom_sf"/>
</dbReference>
<dbReference type="Gene3D" id="1.10.150.80">
    <property type="entry name" value="HRDC domain"/>
    <property type="match status" value="1"/>
</dbReference>
<feature type="region of interest" description="Disordered" evidence="2">
    <location>
        <begin position="144"/>
        <end position="183"/>
    </location>
</feature>
<organism evidence="3">
    <name type="scientific">Zea mays</name>
    <name type="common">Maize</name>
    <dbReference type="NCBI Taxonomy" id="4577"/>
    <lineage>
        <taxon>Eukaryota</taxon>
        <taxon>Viridiplantae</taxon>
        <taxon>Streptophyta</taxon>
        <taxon>Embryophyta</taxon>
        <taxon>Tracheophyta</taxon>
        <taxon>Spermatophyta</taxon>
        <taxon>Magnoliopsida</taxon>
        <taxon>Liliopsida</taxon>
        <taxon>Poales</taxon>
        <taxon>Poaceae</taxon>
        <taxon>PACMAD clade</taxon>
        <taxon>Panicoideae</taxon>
        <taxon>Andropogonodae</taxon>
        <taxon>Andropogoneae</taxon>
        <taxon>Tripsacinae</taxon>
        <taxon>Zea</taxon>
    </lineage>
</organism>
<dbReference type="InterPro" id="IPR002121">
    <property type="entry name" value="HRDC_dom"/>
</dbReference>
<dbReference type="EMBL" id="CM007647">
    <property type="protein sequence ID" value="ONM00888.1"/>
    <property type="molecule type" value="Genomic_DNA"/>
</dbReference>
<accession>A0A1D6KC76</accession>
<dbReference type="InterPro" id="IPR036388">
    <property type="entry name" value="WH-like_DNA-bd_sf"/>
</dbReference>
<feature type="coiled-coil region" evidence="1">
    <location>
        <begin position="70"/>
        <end position="97"/>
    </location>
</feature>
<reference evidence="3" key="1">
    <citation type="submission" date="2015-12" db="EMBL/GenBank/DDBJ databases">
        <title>Update maize B73 reference genome by single molecule sequencing technologies.</title>
        <authorList>
            <consortium name="Maize Genome Sequencing Project"/>
            <person name="Ware D."/>
        </authorList>
    </citation>
    <scope>NUCLEOTIDE SEQUENCE [LARGE SCALE GENOMIC DNA]</scope>
    <source>
        <tissue evidence="3">Seedling</tissue>
    </source>
</reference>
<evidence type="ECO:0000256" key="1">
    <source>
        <dbReference type="SAM" id="Coils"/>
    </source>
</evidence>